<dbReference type="RefSeq" id="WP_189296791.1">
    <property type="nucleotide sequence ID" value="NZ_BMRP01000002.1"/>
</dbReference>
<keyword evidence="2 4" id="KW-0547">Nucleotide-binding</keyword>
<feature type="compositionally biased region" description="Polar residues" evidence="5">
    <location>
        <begin position="431"/>
        <end position="443"/>
    </location>
</feature>
<keyword evidence="3 4" id="KW-0067">ATP-binding</keyword>
<dbReference type="SUPFAM" id="SSF56059">
    <property type="entry name" value="Glutathione synthetase ATP-binding domain-like"/>
    <property type="match status" value="1"/>
</dbReference>
<feature type="region of interest" description="Disordered" evidence="5">
    <location>
        <begin position="424"/>
        <end position="443"/>
    </location>
</feature>
<feature type="domain" description="ATP-grasp" evidence="6">
    <location>
        <begin position="115"/>
        <end position="310"/>
    </location>
</feature>
<organism evidence="7 8">
    <name type="scientific">Streptomyces albospinus</name>
    <dbReference type="NCBI Taxonomy" id="285515"/>
    <lineage>
        <taxon>Bacteria</taxon>
        <taxon>Bacillati</taxon>
        <taxon>Actinomycetota</taxon>
        <taxon>Actinomycetes</taxon>
        <taxon>Kitasatosporales</taxon>
        <taxon>Streptomycetaceae</taxon>
        <taxon>Streptomyces</taxon>
    </lineage>
</organism>
<dbReference type="InterPro" id="IPR003806">
    <property type="entry name" value="ATP-grasp_PylC-type"/>
</dbReference>
<gene>
    <name evidence="7" type="ORF">GCM10010211_10550</name>
</gene>
<dbReference type="Pfam" id="PF02655">
    <property type="entry name" value="ATP-grasp_3"/>
    <property type="match status" value="1"/>
</dbReference>
<evidence type="ECO:0000256" key="4">
    <source>
        <dbReference type="PROSITE-ProRule" id="PRU00409"/>
    </source>
</evidence>
<evidence type="ECO:0000256" key="3">
    <source>
        <dbReference type="ARBA" id="ARBA00022840"/>
    </source>
</evidence>
<evidence type="ECO:0000313" key="7">
    <source>
        <dbReference type="EMBL" id="GGU48241.1"/>
    </source>
</evidence>
<keyword evidence="8" id="KW-1185">Reference proteome</keyword>
<proteinExistence type="predicted"/>
<evidence type="ECO:0000256" key="5">
    <source>
        <dbReference type="SAM" id="MobiDB-lite"/>
    </source>
</evidence>
<reference evidence="8" key="1">
    <citation type="journal article" date="2019" name="Int. J. Syst. Evol. Microbiol.">
        <title>The Global Catalogue of Microorganisms (GCM) 10K type strain sequencing project: providing services to taxonomists for standard genome sequencing and annotation.</title>
        <authorList>
            <consortium name="The Broad Institute Genomics Platform"/>
            <consortium name="The Broad Institute Genome Sequencing Center for Infectious Disease"/>
            <person name="Wu L."/>
            <person name="Ma J."/>
        </authorList>
    </citation>
    <scope>NUCLEOTIDE SEQUENCE [LARGE SCALE GENOMIC DNA]</scope>
    <source>
        <strain evidence="8">JCM 3399</strain>
    </source>
</reference>
<sequence>MTSSPCLIVVYDRGAATVGEIAAALPQLASVVFVTREASEHTRPLLPLLQDIGDVVTFRESPAEAVGRLTSARPDGIVTYSESMLPVTAELAAELGLPFHSRDTVRLLTDKYAQRRRLHATGTDSVASRLITSPEEWPGALRAVGLPAIVKPVRGEGSRSTYRVDDSGGGFRLVSRLLAAEPGLVMEEFLQGRPCHPYGDYVSVESAVSKGAVSHLAVTGKFPLIPPFRETGQFWPAPLPDEELRRVQDLTGEAIRALGITTGITHTEIKLTNAGPRLIEVNGRLGGNINDLSVRAVRRDLVELAGRLALGEAVDAPPVTLNRVVFQYSNLAPSRPCRLDSLSGQRRLRNAPGITGYRTWIRPGTPIDGGVSTHDLDLIRGEAADHAEMIALLETALSHLTFGFTLPDGSMDFCTPALGTLHGKEAGRVSPTASPDPTRSTIR</sequence>
<keyword evidence="1" id="KW-0436">Ligase</keyword>
<dbReference type="PANTHER" id="PTHR43585">
    <property type="entry name" value="FUMIPYRROLE BIOSYNTHESIS PROTEIN C"/>
    <property type="match status" value="1"/>
</dbReference>
<evidence type="ECO:0000256" key="1">
    <source>
        <dbReference type="ARBA" id="ARBA00022598"/>
    </source>
</evidence>
<dbReference type="PROSITE" id="PS50975">
    <property type="entry name" value="ATP_GRASP"/>
    <property type="match status" value="1"/>
</dbReference>
<dbReference type="Gene3D" id="3.30.470.20">
    <property type="entry name" value="ATP-grasp fold, B domain"/>
    <property type="match status" value="1"/>
</dbReference>
<protein>
    <recommendedName>
        <fullName evidence="6">ATP-grasp domain-containing protein</fullName>
    </recommendedName>
</protein>
<comment type="caution">
    <text evidence="7">The sequence shown here is derived from an EMBL/GenBank/DDBJ whole genome shotgun (WGS) entry which is preliminary data.</text>
</comment>
<dbReference type="InterPro" id="IPR052032">
    <property type="entry name" value="ATP-dep_AA_Ligase"/>
</dbReference>
<evidence type="ECO:0000256" key="2">
    <source>
        <dbReference type="ARBA" id="ARBA00022741"/>
    </source>
</evidence>
<dbReference type="Proteomes" id="UP000654471">
    <property type="component" value="Unassembled WGS sequence"/>
</dbReference>
<name>A0ABQ2USL6_9ACTN</name>
<dbReference type="EMBL" id="BMRP01000002">
    <property type="protein sequence ID" value="GGU48241.1"/>
    <property type="molecule type" value="Genomic_DNA"/>
</dbReference>
<dbReference type="PANTHER" id="PTHR43585:SF2">
    <property type="entry name" value="ATP-GRASP ENZYME FSQD"/>
    <property type="match status" value="1"/>
</dbReference>
<evidence type="ECO:0000259" key="6">
    <source>
        <dbReference type="PROSITE" id="PS50975"/>
    </source>
</evidence>
<evidence type="ECO:0000313" key="8">
    <source>
        <dbReference type="Proteomes" id="UP000654471"/>
    </source>
</evidence>
<accession>A0ABQ2USL6</accession>
<dbReference type="InterPro" id="IPR011761">
    <property type="entry name" value="ATP-grasp"/>
</dbReference>